<dbReference type="PANTHER" id="PTHR47549:SF1">
    <property type="entry name" value="GOLGI APPARATUS MEMBRANE PROTEIN TVP38"/>
    <property type="match status" value="1"/>
</dbReference>
<feature type="transmembrane region" description="Helical" evidence="11">
    <location>
        <begin position="144"/>
        <end position="163"/>
    </location>
</feature>
<evidence type="ECO:0000256" key="2">
    <source>
        <dbReference type="ARBA" id="ARBA00004653"/>
    </source>
</evidence>
<dbReference type="Proteomes" id="UP001174997">
    <property type="component" value="Unassembled WGS sequence"/>
</dbReference>
<keyword evidence="8" id="KW-0333">Golgi apparatus</keyword>
<keyword evidence="7 11" id="KW-1133">Transmembrane helix</keyword>
<evidence type="ECO:0000256" key="1">
    <source>
        <dbReference type="ARBA" id="ARBA00002978"/>
    </source>
</evidence>
<evidence type="ECO:0000256" key="7">
    <source>
        <dbReference type="ARBA" id="ARBA00022989"/>
    </source>
</evidence>
<feature type="transmembrane region" description="Helical" evidence="11">
    <location>
        <begin position="336"/>
        <end position="357"/>
    </location>
</feature>
<dbReference type="AlphaFoldDB" id="A0AA39ZLF8"/>
<feature type="transmembrane region" description="Helical" evidence="11">
    <location>
        <begin position="183"/>
        <end position="216"/>
    </location>
</feature>
<evidence type="ECO:0000313" key="14">
    <source>
        <dbReference type="Proteomes" id="UP001174997"/>
    </source>
</evidence>
<feature type="compositionally biased region" description="Basic residues" evidence="10">
    <location>
        <begin position="28"/>
        <end position="38"/>
    </location>
</feature>
<evidence type="ECO:0000259" key="12">
    <source>
        <dbReference type="Pfam" id="PF09335"/>
    </source>
</evidence>
<comment type="function">
    <text evidence="1">Golgi membrane protein involved in vesicular trafficking and spindle migration.</text>
</comment>
<sequence>MPGEEFPPFGAPSPLGGGGRIPSPTKHTFNHHHHHHRLSLSTSSSPSPSLMSQPRLTSNPASPSLQNDLWQQQQQQQQQSHARPPSTSFSSSRRLSTHHRRRSNPYSSPLESPQSLLQKATTTAITLSNSALRLFLSLPRLQQLLALAALTLLLTLAVLFLAYSHTIFTSLAPLASSWRQSWLFLLAIFSLTCLTGFPPIIGYSTCVTVTGFVYGFPHGWPVAAAATVVGSTAAFVTSRGWLRGYVHQLVGKDKRFVALGQVLKKDGVVVLAMIRLCPLPYSLSNGFLATVGGVSPVRFAGATALTTPKLLVHIFIGSRLALLAESGDTMTGFDKFVNYASMAVGAAVGMGVAWAIYKRTMKRAEELAGEDLEGGAGLLGDGGETQEEGRENDRLVDPDEMDAAAVDVLMDDDDISLWDSTEHRRQEGGGGYRDEDDEDGGGWEDAPELPRGGGYLK</sequence>
<feature type="compositionally biased region" description="Basic and acidic residues" evidence="10">
    <location>
        <begin position="387"/>
        <end position="397"/>
    </location>
</feature>
<keyword evidence="14" id="KW-1185">Reference proteome</keyword>
<feature type="transmembrane region" description="Helical" evidence="11">
    <location>
        <begin position="222"/>
        <end position="242"/>
    </location>
</feature>
<feature type="region of interest" description="Disordered" evidence="10">
    <location>
        <begin position="1"/>
        <end position="115"/>
    </location>
</feature>
<accession>A0AA39ZLF8</accession>
<reference evidence="13" key="1">
    <citation type="submission" date="2023-06" db="EMBL/GenBank/DDBJ databases">
        <title>Genome-scale phylogeny and comparative genomics of the fungal order Sordariales.</title>
        <authorList>
            <consortium name="Lawrence Berkeley National Laboratory"/>
            <person name="Hensen N."/>
            <person name="Bonometti L."/>
            <person name="Westerberg I."/>
            <person name="Brannstrom I.O."/>
            <person name="Guillou S."/>
            <person name="Cros-Aarteil S."/>
            <person name="Calhoun S."/>
            <person name="Haridas S."/>
            <person name="Kuo A."/>
            <person name="Mondo S."/>
            <person name="Pangilinan J."/>
            <person name="Riley R."/>
            <person name="Labutti K."/>
            <person name="Andreopoulos B."/>
            <person name="Lipzen A."/>
            <person name="Chen C."/>
            <person name="Yanf M."/>
            <person name="Daum C."/>
            <person name="Ng V."/>
            <person name="Clum A."/>
            <person name="Steindorff A."/>
            <person name="Ohm R."/>
            <person name="Martin F."/>
            <person name="Silar P."/>
            <person name="Natvig D."/>
            <person name="Lalanne C."/>
            <person name="Gautier V."/>
            <person name="Ament-Velasquez S.L."/>
            <person name="Kruys A."/>
            <person name="Hutchinson M.I."/>
            <person name="Powell A.J."/>
            <person name="Barry K."/>
            <person name="Miller A.N."/>
            <person name="Grigoriev I.V."/>
            <person name="Debuchy R."/>
            <person name="Gladieux P."/>
            <person name="Thoren M.H."/>
            <person name="Johannesson H."/>
        </authorList>
    </citation>
    <scope>NUCLEOTIDE SEQUENCE</scope>
    <source>
        <strain evidence="13">CBS 307.81</strain>
    </source>
</reference>
<name>A0AA39ZLF8_9PEZI</name>
<evidence type="ECO:0000256" key="8">
    <source>
        <dbReference type="ARBA" id="ARBA00023034"/>
    </source>
</evidence>
<evidence type="ECO:0000256" key="10">
    <source>
        <dbReference type="SAM" id="MobiDB-lite"/>
    </source>
</evidence>
<evidence type="ECO:0000256" key="5">
    <source>
        <dbReference type="ARBA" id="ARBA00020673"/>
    </source>
</evidence>
<evidence type="ECO:0000313" key="13">
    <source>
        <dbReference type="EMBL" id="KAK0673271.1"/>
    </source>
</evidence>
<dbReference type="GO" id="GO:0000139">
    <property type="term" value="C:Golgi membrane"/>
    <property type="evidence" value="ECO:0007669"/>
    <property type="project" value="UniProtKB-SubCell"/>
</dbReference>
<comment type="similarity">
    <text evidence="3">Belongs to the TVP38/TMEM64 family.</text>
</comment>
<feature type="compositionally biased region" description="Gly residues" evidence="10">
    <location>
        <begin position="374"/>
        <end position="383"/>
    </location>
</feature>
<dbReference type="InterPro" id="IPR032816">
    <property type="entry name" value="VTT_dom"/>
</dbReference>
<protein>
    <recommendedName>
        <fullName evidence="4">Golgi apparatus membrane protein TVP38</fullName>
    </recommendedName>
    <alternativeName>
        <fullName evidence="5">Golgi apparatus membrane protein tvp38</fullName>
    </alternativeName>
</protein>
<organism evidence="13 14">
    <name type="scientific">Cercophora samala</name>
    <dbReference type="NCBI Taxonomy" id="330535"/>
    <lineage>
        <taxon>Eukaryota</taxon>
        <taxon>Fungi</taxon>
        <taxon>Dikarya</taxon>
        <taxon>Ascomycota</taxon>
        <taxon>Pezizomycotina</taxon>
        <taxon>Sordariomycetes</taxon>
        <taxon>Sordariomycetidae</taxon>
        <taxon>Sordariales</taxon>
        <taxon>Lasiosphaeriaceae</taxon>
        <taxon>Cercophora</taxon>
    </lineage>
</organism>
<dbReference type="GO" id="GO:0000022">
    <property type="term" value="P:mitotic spindle elongation"/>
    <property type="evidence" value="ECO:0007669"/>
    <property type="project" value="TreeGrafter"/>
</dbReference>
<evidence type="ECO:0000256" key="6">
    <source>
        <dbReference type="ARBA" id="ARBA00022692"/>
    </source>
</evidence>
<feature type="compositionally biased region" description="Acidic residues" evidence="10">
    <location>
        <begin position="434"/>
        <end position="447"/>
    </location>
</feature>
<dbReference type="InterPro" id="IPR051076">
    <property type="entry name" value="Golgi_membrane_TVP38/TMEM64"/>
</dbReference>
<gene>
    <name evidence="13" type="ORF">QBC41DRAFT_135746</name>
</gene>
<evidence type="ECO:0000256" key="11">
    <source>
        <dbReference type="SAM" id="Phobius"/>
    </source>
</evidence>
<feature type="compositionally biased region" description="Low complexity" evidence="10">
    <location>
        <begin position="71"/>
        <end position="94"/>
    </location>
</feature>
<dbReference type="GO" id="GO:0016192">
    <property type="term" value="P:vesicle-mediated transport"/>
    <property type="evidence" value="ECO:0007669"/>
    <property type="project" value="TreeGrafter"/>
</dbReference>
<evidence type="ECO:0000256" key="9">
    <source>
        <dbReference type="ARBA" id="ARBA00023136"/>
    </source>
</evidence>
<feature type="region of interest" description="Disordered" evidence="10">
    <location>
        <begin position="372"/>
        <end position="457"/>
    </location>
</feature>
<keyword evidence="6 11" id="KW-0812">Transmembrane</keyword>
<comment type="subcellular location">
    <subcellularLocation>
        <location evidence="2">Golgi apparatus membrane</location>
        <topology evidence="2">Multi-pass membrane protein</topology>
    </subcellularLocation>
</comment>
<feature type="compositionally biased region" description="Polar residues" evidence="10">
    <location>
        <begin position="54"/>
        <end position="70"/>
    </location>
</feature>
<keyword evidence="9 11" id="KW-0472">Membrane</keyword>
<comment type="caution">
    <text evidence="13">The sequence shown here is derived from an EMBL/GenBank/DDBJ whole genome shotgun (WGS) entry which is preliminary data.</text>
</comment>
<dbReference type="PANTHER" id="PTHR47549">
    <property type="entry name" value="GOLGI APPARATUS MEMBRANE PROTEIN TVP38-RELATED"/>
    <property type="match status" value="1"/>
</dbReference>
<feature type="domain" description="VTT" evidence="12">
    <location>
        <begin position="203"/>
        <end position="318"/>
    </location>
</feature>
<dbReference type="Pfam" id="PF09335">
    <property type="entry name" value="VTT_dom"/>
    <property type="match status" value="1"/>
</dbReference>
<proteinExistence type="inferred from homology"/>
<evidence type="ECO:0000256" key="4">
    <source>
        <dbReference type="ARBA" id="ARBA00013533"/>
    </source>
</evidence>
<evidence type="ECO:0000256" key="3">
    <source>
        <dbReference type="ARBA" id="ARBA00008640"/>
    </source>
</evidence>
<dbReference type="EMBL" id="JAULSY010000007">
    <property type="protein sequence ID" value="KAK0673271.1"/>
    <property type="molecule type" value="Genomic_DNA"/>
</dbReference>
<feature type="compositionally biased region" description="Low complexity" evidence="10">
    <location>
        <begin position="39"/>
        <end position="52"/>
    </location>
</feature>